<organism evidence="2 3">
    <name type="scientific">Thermopolyspora flexuosa</name>
    <dbReference type="NCBI Taxonomy" id="103836"/>
    <lineage>
        <taxon>Bacteria</taxon>
        <taxon>Bacillati</taxon>
        <taxon>Actinomycetota</taxon>
        <taxon>Actinomycetes</taxon>
        <taxon>Streptosporangiales</taxon>
        <taxon>Streptosporangiaceae</taxon>
        <taxon>Thermopolyspora</taxon>
    </lineage>
</organism>
<keyword evidence="1" id="KW-1133">Transmembrane helix</keyword>
<evidence type="ECO:0008006" key="4">
    <source>
        <dbReference type="Google" id="ProtNLM"/>
    </source>
</evidence>
<dbReference type="Proteomes" id="UP000319213">
    <property type="component" value="Unassembled WGS sequence"/>
</dbReference>
<comment type="caution">
    <text evidence="2">The sequence shown here is derived from an EMBL/GenBank/DDBJ whole genome shotgun (WGS) entry which is preliminary data.</text>
</comment>
<feature type="transmembrane region" description="Helical" evidence="1">
    <location>
        <begin position="607"/>
        <end position="624"/>
    </location>
</feature>
<sequence>MPRKEPFSSAWGLGELSSAEHRLCEAFRWGSRVDLRTGNPEKDDPQQGGKWSNARRVRAEVIAALLLSEPEAAPGRVPAVRLTGARVTGALSLAYAEVRFLLSLRECWFEQPICLDEATTRTVDLTGSVIPRLDANDTQLEGHLVLRRCRANSVALTDARIAGQLNFSGATLTNPGGTALNADGLIVGGDMFCDAGFHAEGETCLLDAHITNTLSFNGARLTNPGGTALTADRLIVERSMFCQEGFHAEGEIRLLGARISGDLTLTGARLTNPGGSALNADRLTVGGSMFCQEGFHAEGEIRLLGARITSQLSFIGARLTNPGGSALNADRLTVEGSMFCQEGFHAEGEIRLLDARITGPLSFIGARLTNPGGTALNADRLTVEGSMFCQEGFHAEGEIRLLGARITSQLNFIGARLTNPGRRALSAGRLIVGENMFCRGGFQAVGQIDLLGAKITGQLSFDGARLINPDRTALDCEGVEAGSLRLSAGFTAKGKVDLSGARVGTLHDDPKCWPEDLDLNELVYDDLEPDEPARKRLKWLGQRRKRYRAQPYEQLAAYYRRQGHDEEARRVLLAKYRHYRASRPWYARIFGYLLDGIVGYGYRPGRAALWMLALLAAGSIFFAHHRPEPLKADEHPHYHPVLYTADVLLPIIDLGQEGAFKHQGLAQWVVSAMIVLGWLFATAVVAGVTRVLTRN</sequence>
<feature type="transmembrane region" description="Helical" evidence="1">
    <location>
        <begin position="668"/>
        <end position="692"/>
    </location>
</feature>
<dbReference type="EMBL" id="VFPQ01000002">
    <property type="protein sequence ID" value="TQM72436.1"/>
    <property type="molecule type" value="Genomic_DNA"/>
</dbReference>
<feature type="transmembrane region" description="Helical" evidence="1">
    <location>
        <begin position="585"/>
        <end position="602"/>
    </location>
</feature>
<keyword evidence="1" id="KW-0812">Transmembrane</keyword>
<keyword evidence="1" id="KW-0472">Membrane</keyword>
<dbReference type="RefSeq" id="WP_142261999.1">
    <property type="nucleotide sequence ID" value="NZ_BMPV01000002.1"/>
</dbReference>
<dbReference type="AlphaFoldDB" id="A0A543IPD0"/>
<reference evidence="2 3" key="1">
    <citation type="submission" date="2019-06" db="EMBL/GenBank/DDBJ databases">
        <title>Sequencing the genomes of 1000 actinobacteria strains.</title>
        <authorList>
            <person name="Klenk H.-P."/>
        </authorList>
    </citation>
    <scope>NUCLEOTIDE SEQUENCE [LARGE SCALE GENOMIC DNA]</scope>
    <source>
        <strain evidence="2 3">DSM 43186</strain>
    </source>
</reference>
<protein>
    <recommendedName>
        <fullName evidence="4">Membrane-associated oxidoreductase</fullName>
    </recommendedName>
</protein>
<keyword evidence="3" id="KW-1185">Reference proteome</keyword>
<evidence type="ECO:0000256" key="1">
    <source>
        <dbReference type="SAM" id="Phobius"/>
    </source>
</evidence>
<evidence type="ECO:0000313" key="2">
    <source>
        <dbReference type="EMBL" id="TQM72436.1"/>
    </source>
</evidence>
<accession>A0A543IPD0</accession>
<name>A0A543IPD0_9ACTN</name>
<evidence type="ECO:0000313" key="3">
    <source>
        <dbReference type="Proteomes" id="UP000319213"/>
    </source>
</evidence>
<gene>
    <name evidence="2" type="ORF">FHX40_4575</name>
</gene>
<dbReference type="OrthoDB" id="5194370at2"/>
<proteinExistence type="predicted"/>